<dbReference type="Proteomes" id="UP000249829">
    <property type="component" value="Unassembled WGS sequence"/>
</dbReference>
<accession>A0A2V5HL52</accession>
<evidence type="ECO:0000256" key="1">
    <source>
        <dbReference type="SAM" id="MobiDB-lite"/>
    </source>
</evidence>
<gene>
    <name evidence="2" type="ORF">BO99DRAFT_33432</name>
</gene>
<evidence type="ECO:0000313" key="2">
    <source>
        <dbReference type="EMBL" id="PYI22193.1"/>
    </source>
</evidence>
<evidence type="ECO:0000313" key="3">
    <source>
        <dbReference type="Proteomes" id="UP000249829"/>
    </source>
</evidence>
<proteinExistence type="predicted"/>
<keyword evidence="3" id="KW-1185">Reference proteome</keyword>
<name>A0A2V5HL52_ASPV1</name>
<reference evidence="2 3" key="1">
    <citation type="submission" date="2018-02" db="EMBL/GenBank/DDBJ databases">
        <title>The genomes of Aspergillus section Nigri reveals drivers in fungal speciation.</title>
        <authorList>
            <consortium name="DOE Joint Genome Institute"/>
            <person name="Vesth T.C."/>
            <person name="Nybo J."/>
            <person name="Theobald S."/>
            <person name="Brandl J."/>
            <person name="Frisvad J.C."/>
            <person name="Nielsen K.F."/>
            <person name="Lyhne E.K."/>
            <person name="Kogle M.E."/>
            <person name="Kuo A."/>
            <person name="Riley R."/>
            <person name="Clum A."/>
            <person name="Nolan M."/>
            <person name="Lipzen A."/>
            <person name="Salamov A."/>
            <person name="Henrissat B."/>
            <person name="Wiebenga A."/>
            <person name="De vries R.P."/>
            <person name="Grigoriev I.V."/>
            <person name="Mortensen U.H."/>
            <person name="Andersen M.R."/>
            <person name="Baker S.E."/>
        </authorList>
    </citation>
    <scope>NUCLEOTIDE SEQUENCE [LARGE SCALE GENOMIC DNA]</scope>
    <source>
        <strain evidence="2 3">CBS 115571</strain>
    </source>
</reference>
<feature type="region of interest" description="Disordered" evidence="1">
    <location>
        <begin position="1"/>
        <end position="61"/>
    </location>
</feature>
<protein>
    <submittedName>
        <fullName evidence="2">Uncharacterized protein</fullName>
    </submittedName>
</protein>
<dbReference type="EMBL" id="KZ825112">
    <property type="protein sequence ID" value="PYI22193.1"/>
    <property type="molecule type" value="Genomic_DNA"/>
</dbReference>
<dbReference type="AlphaFoldDB" id="A0A2V5HL52"/>
<feature type="compositionally biased region" description="Basic and acidic residues" evidence="1">
    <location>
        <begin position="44"/>
        <end position="56"/>
    </location>
</feature>
<sequence length="190" mass="20526">MSHVFCTGPERKKKKKKKKMIDNLKPAWSMKSVAMQPPSIASGENRDRTGDPREMSSYRPCLSGMSTTTRIGIPGLQPPHPGCSSRPIVCLPGVNNTPLNHDVTLIARFGRDGITPPANSFTDLPVLFPNHDEPQLEKCEWSGCCAGSRVSLPVVSRNPINPVLSRSLAPLTHSLTHSSNTASASASTFP</sequence>
<organism evidence="2 3">
    <name type="scientific">Aspergillus violaceofuscus (strain CBS 115571)</name>
    <dbReference type="NCBI Taxonomy" id="1450538"/>
    <lineage>
        <taxon>Eukaryota</taxon>
        <taxon>Fungi</taxon>
        <taxon>Dikarya</taxon>
        <taxon>Ascomycota</taxon>
        <taxon>Pezizomycotina</taxon>
        <taxon>Eurotiomycetes</taxon>
        <taxon>Eurotiomycetidae</taxon>
        <taxon>Eurotiales</taxon>
        <taxon>Aspergillaceae</taxon>
        <taxon>Aspergillus</taxon>
    </lineage>
</organism>